<dbReference type="AlphaFoldDB" id="A0A6A5FZM3"/>
<sequence length="831" mass="94012">MVIQAGPFINARVGELDIIRSGWRHLQRAMHDEDRVSFEQMINTPAFCVKKFEEMFLLKRINPYAQTEELRIMTFEHSECNCKRAREGQDISVMKNQLSDFLKKWDNLYEKLKSVRLPSGTVLQMDDLHQTTTEELEKLVIEERPTEKIVDTKTVSNLPTVQTEDHEKHPKQTHHINAVAEQCLWNVAHISAKPTHPENMFKEDHVHSVSNILEGKTEFELGVVEKDPDVKQSEGKTKVKHFDTEITTKLEPGNISIVTKAVEEKTDISIASSDILSPAITDNGRSAGTPDSGMVSDISEIKLTDAEMGVIALPKQKDPAKLTGRDGRRYRQKLREADQAAGALTTQEETPEEDAEGETSKRGSFLSESTGSEQATLSGKEKRRLKDKLRKEKKEQERLLALNKAEENKAEPTPADGAIADVNPVDPNNAQNDSKLATKPAEAVEQKLVQEPPAVEESTADSSMEAAEILSNFANTVVDTSETAPKEIEGPIENRTEDETQAKNISKRQKRKAQKKAAKGEYVVNDNHSHSVELLPGEYKLMQVDHQRNIHELNFGGGTSREIDVDQKVEEKKRENESKGRKRKMQNLYVPNDISQNILDKGKWLAYVVDDKNPNGVPKCGEVSSEEMKETMKILNQKMTLTNVPVLPDGYIDDVNYLCPNNSKHFTTTINQLLPELNADIIRSNFYDEVDSSFIFGPAPESDQADPSIDDLQILLNSEGDNVVFQTELARRTAPVFAQNQQFREFCKKYANSKYDPKVIHRLVKKYTDARIIFHYERFKKFADRESRRKAKGWSRMNDCSPYALMIMLYINTPKSDVGFADIETVLFPSP</sequence>
<dbReference type="Proteomes" id="UP000483820">
    <property type="component" value="Chromosome X"/>
</dbReference>
<feature type="compositionally biased region" description="Basic residues" evidence="1">
    <location>
        <begin position="505"/>
        <end position="517"/>
    </location>
</feature>
<evidence type="ECO:0000313" key="2">
    <source>
        <dbReference type="EMBL" id="KAF1748097.1"/>
    </source>
</evidence>
<proteinExistence type="predicted"/>
<feature type="region of interest" description="Disordered" evidence="1">
    <location>
        <begin position="496"/>
        <end position="520"/>
    </location>
</feature>
<reference evidence="2 3" key="1">
    <citation type="submission" date="2019-12" db="EMBL/GenBank/DDBJ databases">
        <title>Chromosome-level assembly of the Caenorhabditis remanei genome.</title>
        <authorList>
            <person name="Teterina A.A."/>
            <person name="Willis J.H."/>
            <person name="Phillips P.C."/>
        </authorList>
    </citation>
    <scope>NUCLEOTIDE SEQUENCE [LARGE SCALE GENOMIC DNA]</scope>
    <source>
        <strain evidence="2 3">PX506</strain>
        <tissue evidence="2">Whole organism</tissue>
    </source>
</reference>
<dbReference type="EMBL" id="WUAV01000006">
    <property type="protein sequence ID" value="KAF1748097.1"/>
    <property type="molecule type" value="Genomic_DNA"/>
</dbReference>
<dbReference type="GeneID" id="9822484"/>
<feature type="region of interest" description="Disordered" evidence="1">
    <location>
        <begin position="338"/>
        <end position="442"/>
    </location>
</feature>
<feature type="compositionally biased region" description="Basic and acidic residues" evidence="1">
    <location>
        <begin position="389"/>
        <end position="410"/>
    </location>
</feature>
<name>A0A6A5FZM3_CAERE</name>
<evidence type="ECO:0000256" key="1">
    <source>
        <dbReference type="SAM" id="MobiDB-lite"/>
    </source>
</evidence>
<comment type="caution">
    <text evidence="2">The sequence shown here is derived from an EMBL/GenBank/DDBJ whole genome shotgun (WGS) entry which is preliminary data.</text>
</comment>
<dbReference type="KEGG" id="crq:GCK72_024564"/>
<feature type="compositionally biased region" description="Polar residues" evidence="1">
    <location>
        <begin position="426"/>
        <end position="435"/>
    </location>
</feature>
<evidence type="ECO:0000313" key="3">
    <source>
        <dbReference type="Proteomes" id="UP000483820"/>
    </source>
</evidence>
<gene>
    <name evidence="2" type="ORF">GCK72_024564</name>
</gene>
<accession>A0A6A5FZM3</accession>
<dbReference type="CTD" id="9822484"/>
<feature type="compositionally biased region" description="Polar residues" evidence="1">
    <location>
        <begin position="366"/>
        <end position="377"/>
    </location>
</feature>
<organism evidence="2 3">
    <name type="scientific">Caenorhabditis remanei</name>
    <name type="common">Caenorhabditis vulgaris</name>
    <dbReference type="NCBI Taxonomy" id="31234"/>
    <lineage>
        <taxon>Eukaryota</taxon>
        <taxon>Metazoa</taxon>
        <taxon>Ecdysozoa</taxon>
        <taxon>Nematoda</taxon>
        <taxon>Chromadorea</taxon>
        <taxon>Rhabditida</taxon>
        <taxon>Rhabditina</taxon>
        <taxon>Rhabditomorpha</taxon>
        <taxon>Rhabditoidea</taxon>
        <taxon>Rhabditidae</taxon>
        <taxon>Peloderinae</taxon>
        <taxon>Caenorhabditis</taxon>
    </lineage>
</organism>
<protein>
    <submittedName>
        <fullName evidence="2">Uncharacterized protein</fullName>
    </submittedName>
</protein>
<dbReference type="RefSeq" id="XP_053579504.1">
    <property type="nucleotide sequence ID" value="XM_053735938.1"/>
</dbReference>